<keyword evidence="4" id="KW-1185">Reference proteome</keyword>
<sequence>MKKWKLLSMAALAAITLTACQNDDNNESGMGGNVEPTRFNNTDNNLVHRNSDDTMDVDDRQKNGNDQQPRYQVADDISRKVKEVKGVDNAYVFTTDNNAYVAVDMQNNNDDNDNSGNNGMGNISTGDTQNTGDNQNNDVTDEMKKDIEKAVKSVDEDIDNVYVSADPDFLGMAEDYNNKIDEGQPVKGFFLEFGNMLNRVFPNNER</sequence>
<proteinExistence type="predicted"/>
<feature type="signal peptide" evidence="2">
    <location>
        <begin position="1"/>
        <end position="21"/>
    </location>
</feature>
<keyword evidence="3" id="KW-0449">Lipoprotein</keyword>
<dbReference type="Pfam" id="PF09580">
    <property type="entry name" value="Spore_YhcN_YlaJ"/>
    <property type="match status" value="2"/>
</dbReference>
<protein>
    <submittedName>
        <fullName evidence="3">Sporulation lipoprotein, YhcN/YlaJ family</fullName>
    </submittedName>
</protein>
<feature type="compositionally biased region" description="Polar residues" evidence="1">
    <location>
        <begin position="38"/>
        <end position="48"/>
    </location>
</feature>
<dbReference type="PROSITE" id="PS51257">
    <property type="entry name" value="PROKAR_LIPOPROTEIN"/>
    <property type="match status" value="1"/>
</dbReference>
<dbReference type="InterPro" id="IPR019076">
    <property type="entry name" value="Spore_lipoprot_YhcN/YlaJ-like"/>
</dbReference>
<gene>
    <name evidence="3" type="ORF">SAMN05421503_2410</name>
</gene>
<organism evidence="3 4">
    <name type="scientific">Terribacillus aidingensis</name>
    <dbReference type="NCBI Taxonomy" id="586416"/>
    <lineage>
        <taxon>Bacteria</taxon>
        <taxon>Bacillati</taxon>
        <taxon>Bacillota</taxon>
        <taxon>Bacilli</taxon>
        <taxon>Bacillales</taxon>
        <taxon>Bacillaceae</taxon>
        <taxon>Terribacillus</taxon>
    </lineage>
</organism>
<dbReference type="AlphaFoldDB" id="A0A285NYB1"/>
<dbReference type="RefSeq" id="WP_097042441.1">
    <property type="nucleotide sequence ID" value="NZ_OBEK01000003.1"/>
</dbReference>
<evidence type="ECO:0000313" key="4">
    <source>
        <dbReference type="Proteomes" id="UP000219356"/>
    </source>
</evidence>
<feature type="chain" id="PRO_5038981969" evidence="2">
    <location>
        <begin position="22"/>
        <end position="206"/>
    </location>
</feature>
<keyword evidence="2" id="KW-0732">Signal</keyword>
<feature type="compositionally biased region" description="Basic and acidic residues" evidence="1">
    <location>
        <begin position="49"/>
        <end position="63"/>
    </location>
</feature>
<feature type="region of interest" description="Disordered" evidence="1">
    <location>
        <begin position="107"/>
        <end position="139"/>
    </location>
</feature>
<dbReference type="OrthoDB" id="1707228at2"/>
<dbReference type="STRING" id="586416.GZ22_04605"/>
<dbReference type="GO" id="GO:0030435">
    <property type="term" value="P:sporulation resulting in formation of a cellular spore"/>
    <property type="evidence" value="ECO:0007669"/>
    <property type="project" value="InterPro"/>
</dbReference>
<feature type="region of interest" description="Disordered" evidence="1">
    <location>
        <begin position="22"/>
        <end position="77"/>
    </location>
</feature>
<evidence type="ECO:0000313" key="3">
    <source>
        <dbReference type="EMBL" id="SNZ14470.1"/>
    </source>
</evidence>
<feature type="compositionally biased region" description="Low complexity" evidence="1">
    <location>
        <begin position="114"/>
        <end position="138"/>
    </location>
</feature>
<dbReference type="NCBIfam" id="TIGR02898">
    <property type="entry name" value="spore_YhcN_YlaJ"/>
    <property type="match status" value="1"/>
</dbReference>
<evidence type="ECO:0000256" key="2">
    <source>
        <dbReference type="SAM" id="SignalP"/>
    </source>
</evidence>
<dbReference type="EMBL" id="OBEK01000003">
    <property type="protein sequence ID" value="SNZ14470.1"/>
    <property type="molecule type" value="Genomic_DNA"/>
</dbReference>
<name>A0A285NYB1_9BACI</name>
<reference evidence="4" key="1">
    <citation type="submission" date="2017-09" db="EMBL/GenBank/DDBJ databases">
        <authorList>
            <person name="Varghese N."/>
            <person name="Submissions S."/>
        </authorList>
    </citation>
    <scope>NUCLEOTIDE SEQUENCE [LARGE SCALE GENOMIC DNA]</scope>
    <source>
        <strain evidence="4">CGMCC 1.8913</strain>
    </source>
</reference>
<evidence type="ECO:0000256" key="1">
    <source>
        <dbReference type="SAM" id="MobiDB-lite"/>
    </source>
</evidence>
<dbReference type="InterPro" id="IPR014247">
    <property type="entry name" value="Spore_lipoprot_YhcN/YlaJ"/>
</dbReference>
<dbReference type="Proteomes" id="UP000219356">
    <property type="component" value="Unassembled WGS sequence"/>
</dbReference>
<accession>A0A285NYB1</accession>